<proteinExistence type="predicted"/>
<evidence type="ECO:0000313" key="1">
    <source>
        <dbReference type="EMBL" id="GEU50984.1"/>
    </source>
</evidence>
<accession>A0A6L2KSV6</accession>
<dbReference type="PANTHER" id="PTHR33067">
    <property type="entry name" value="RNA-DIRECTED DNA POLYMERASE-RELATED"/>
    <property type="match status" value="1"/>
</dbReference>
<sequence>MEESLSKFTNESTKRHEENSNLIKEIQAFTDAAIRNQGASIKTLEIQIGKMSKVLRKRGFGSLPSYTETNPRDHVKAILTTVETETTPMPRIVWTATLGHLFILSYSLQRFPTSKEKDPGSFTLPCYINNIYFENALADLGASPIIEEGEVVDKPVIEEVKTRNDDKMVSKIIGYPSGYEEDEKIRIDYAYNLKVSCMIVVEDMDPYLDKGI</sequence>
<organism evidence="1">
    <name type="scientific">Tanacetum cinerariifolium</name>
    <name type="common">Dalmatian daisy</name>
    <name type="synonym">Chrysanthemum cinerariifolium</name>
    <dbReference type="NCBI Taxonomy" id="118510"/>
    <lineage>
        <taxon>Eukaryota</taxon>
        <taxon>Viridiplantae</taxon>
        <taxon>Streptophyta</taxon>
        <taxon>Embryophyta</taxon>
        <taxon>Tracheophyta</taxon>
        <taxon>Spermatophyta</taxon>
        <taxon>Magnoliopsida</taxon>
        <taxon>eudicotyledons</taxon>
        <taxon>Gunneridae</taxon>
        <taxon>Pentapetalae</taxon>
        <taxon>asterids</taxon>
        <taxon>campanulids</taxon>
        <taxon>Asterales</taxon>
        <taxon>Asteraceae</taxon>
        <taxon>Asteroideae</taxon>
        <taxon>Anthemideae</taxon>
        <taxon>Anthemidinae</taxon>
        <taxon>Tanacetum</taxon>
    </lineage>
</organism>
<comment type="caution">
    <text evidence="1">The sequence shown here is derived from an EMBL/GenBank/DDBJ whole genome shotgun (WGS) entry which is preliminary data.</text>
</comment>
<dbReference type="AlphaFoldDB" id="A0A6L2KSV6"/>
<gene>
    <name evidence="1" type="ORF">Tci_022962</name>
</gene>
<reference evidence="1" key="1">
    <citation type="journal article" date="2019" name="Sci. Rep.">
        <title>Draft genome of Tanacetum cinerariifolium, the natural source of mosquito coil.</title>
        <authorList>
            <person name="Yamashiro T."/>
            <person name="Shiraishi A."/>
            <person name="Satake H."/>
            <person name="Nakayama K."/>
        </authorList>
    </citation>
    <scope>NUCLEOTIDE SEQUENCE</scope>
</reference>
<dbReference type="PANTHER" id="PTHR33067:SF9">
    <property type="entry name" value="RNA-DIRECTED DNA POLYMERASE"/>
    <property type="match status" value="1"/>
</dbReference>
<name>A0A6L2KSV6_TANCI</name>
<protein>
    <recommendedName>
        <fullName evidence="2">Reverse transcriptase domain-containing protein</fullName>
    </recommendedName>
</protein>
<dbReference type="EMBL" id="BKCJ010002796">
    <property type="protein sequence ID" value="GEU50984.1"/>
    <property type="molecule type" value="Genomic_DNA"/>
</dbReference>
<evidence type="ECO:0008006" key="2">
    <source>
        <dbReference type="Google" id="ProtNLM"/>
    </source>
</evidence>